<accession>A0A915TXQ9</accession>
<dbReference type="InterPro" id="IPR017850">
    <property type="entry name" value="Alkaline_phosphatase_core_sf"/>
</dbReference>
<dbReference type="Gene3D" id="3.40.720.10">
    <property type="entry name" value="Alkaline Phosphatase, subunit A"/>
    <property type="match status" value="1"/>
</dbReference>
<dbReference type="PANTHER" id="PTHR42693">
    <property type="entry name" value="ARYLSULFATASE FAMILY MEMBER"/>
    <property type="match status" value="1"/>
</dbReference>
<keyword evidence="4" id="KW-1185">Reference proteome</keyword>
<sequence>MVLAAIGNYPFRSAMETAESVTITFSLDSIMANNIVFIIMDSCRYDTFTMADTPNIDRLGAVEKRYSYASWTAPSHYAFTMGMMPHTSPVGVFASTVYKEEFVLWTDRTGLPDISFKDFLPEISLPLVLRKLGYRTVARVSLPVLNKFTLISRDFDDYKLMENHNDFSGMIDEMEFNPDQPHYYFLNLGETHYPYMLNDDQLPHISGVHGVFKSLDNRDRQQGSREKFFDPEQMQMLHRQQVKCVEYLDGQIGRLMDKAPGNTWFIVTSDHGELFGEDGYFGHGPVMHEKCFEVPFVEGLK</sequence>
<dbReference type="PANTHER" id="PTHR42693:SF33">
    <property type="entry name" value="ARYLSULFATASE"/>
    <property type="match status" value="1"/>
</dbReference>
<dbReference type="EMBL" id="AP024233">
    <property type="protein sequence ID" value="BCO07928.1"/>
    <property type="molecule type" value="Genomic_DNA"/>
</dbReference>
<dbReference type="InterPro" id="IPR050738">
    <property type="entry name" value="Sulfatase"/>
</dbReference>
<evidence type="ECO:0000256" key="1">
    <source>
        <dbReference type="ARBA" id="ARBA00008779"/>
    </source>
</evidence>
<organism evidence="3 4">
    <name type="scientific">Desulfolithobacter dissulfuricans</name>
    <dbReference type="NCBI Taxonomy" id="2795293"/>
    <lineage>
        <taxon>Bacteria</taxon>
        <taxon>Pseudomonadati</taxon>
        <taxon>Thermodesulfobacteriota</taxon>
        <taxon>Desulfobulbia</taxon>
        <taxon>Desulfobulbales</taxon>
        <taxon>Desulfobulbaceae</taxon>
        <taxon>Desulfolithobacter</taxon>
    </lineage>
</organism>
<name>A0A915TXQ9_9BACT</name>
<dbReference type="AlphaFoldDB" id="A0A915TXQ9"/>
<dbReference type="Pfam" id="PF00884">
    <property type="entry name" value="Sulfatase"/>
    <property type="match status" value="1"/>
</dbReference>
<dbReference type="Proteomes" id="UP001063350">
    <property type="component" value="Chromosome"/>
</dbReference>
<evidence type="ECO:0000259" key="2">
    <source>
        <dbReference type="Pfam" id="PF00884"/>
    </source>
</evidence>
<reference evidence="3" key="1">
    <citation type="submission" date="2020-12" db="EMBL/GenBank/DDBJ databases">
        <title>Desulfobium dissulfuricans gen. nov., sp. nov., a novel mesophilic, sulfate-reducing bacterium isolated from a deep-sea hydrothermal vent.</title>
        <authorList>
            <person name="Hashimoto Y."/>
            <person name="Tame A."/>
            <person name="Sawayama S."/>
            <person name="Miyazaki J."/>
            <person name="Takai K."/>
            <person name="Nakagawa S."/>
        </authorList>
    </citation>
    <scope>NUCLEOTIDE SEQUENCE</scope>
    <source>
        <strain evidence="3">GF1</strain>
    </source>
</reference>
<dbReference type="GO" id="GO:0004065">
    <property type="term" value="F:arylsulfatase activity"/>
    <property type="evidence" value="ECO:0007669"/>
    <property type="project" value="TreeGrafter"/>
</dbReference>
<protein>
    <submittedName>
        <fullName evidence="3">Metalloenzyme</fullName>
    </submittedName>
</protein>
<proteinExistence type="inferred from homology"/>
<evidence type="ECO:0000313" key="4">
    <source>
        <dbReference type="Proteomes" id="UP001063350"/>
    </source>
</evidence>
<gene>
    <name evidence="3" type="ORF">GF1_03040</name>
</gene>
<evidence type="ECO:0000313" key="3">
    <source>
        <dbReference type="EMBL" id="BCO07928.1"/>
    </source>
</evidence>
<dbReference type="SUPFAM" id="SSF53649">
    <property type="entry name" value="Alkaline phosphatase-like"/>
    <property type="match status" value="1"/>
</dbReference>
<dbReference type="KEGG" id="ddu:GF1_03040"/>
<dbReference type="InterPro" id="IPR000917">
    <property type="entry name" value="Sulfatase_N"/>
</dbReference>
<feature type="domain" description="Sulfatase N-terminal" evidence="2">
    <location>
        <begin position="34"/>
        <end position="297"/>
    </location>
</feature>
<comment type="similarity">
    <text evidence="1">Belongs to the sulfatase family.</text>
</comment>